<dbReference type="PANTHER" id="PTHR37423:SF2">
    <property type="entry name" value="MEMBRANE-BOUND LYTIC MUREIN TRANSGLYCOSYLASE C"/>
    <property type="match status" value="1"/>
</dbReference>
<proteinExistence type="inferred from homology"/>
<evidence type="ECO:0000259" key="4">
    <source>
        <dbReference type="Pfam" id="PF01464"/>
    </source>
</evidence>
<accession>A0A845AJR7</accession>
<dbReference type="OrthoDB" id="9815002at2"/>
<evidence type="ECO:0000313" key="6">
    <source>
        <dbReference type="Proteomes" id="UP000439780"/>
    </source>
</evidence>
<dbReference type="CDD" id="cd13401">
    <property type="entry name" value="Slt70-like"/>
    <property type="match status" value="1"/>
</dbReference>
<comment type="similarity">
    <text evidence="2">Belongs to the virb1 family.</text>
</comment>
<dbReference type="SUPFAM" id="SSF53955">
    <property type="entry name" value="Lysozyme-like"/>
    <property type="match status" value="1"/>
</dbReference>
<dbReference type="GO" id="GO:0004553">
    <property type="term" value="F:hydrolase activity, hydrolyzing O-glycosyl compounds"/>
    <property type="evidence" value="ECO:0007669"/>
    <property type="project" value="InterPro"/>
</dbReference>
<dbReference type="Proteomes" id="UP000439780">
    <property type="component" value="Unassembled WGS sequence"/>
</dbReference>
<dbReference type="Gene3D" id="1.25.20.10">
    <property type="entry name" value="Bacterial muramidases"/>
    <property type="match status" value="1"/>
</dbReference>
<organism evidence="5 6">
    <name type="scientific">Qipengyuania algicida</name>
    <dbReference type="NCBI Taxonomy" id="1836209"/>
    <lineage>
        <taxon>Bacteria</taxon>
        <taxon>Pseudomonadati</taxon>
        <taxon>Pseudomonadota</taxon>
        <taxon>Alphaproteobacteria</taxon>
        <taxon>Sphingomonadales</taxon>
        <taxon>Erythrobacteraceae</taxon>
        <taxon>Qipengyuania</taxon>
    </lineage>
</organism>
<dbReference type="EMBL" id="WTYA01000006">
    <property type="protein sequence ID" value="MXP29105.1"/>
    <property type="molecule type" value="Genomic_DNA"/>
</dbReference>
<dbReference type="InterPro" id="IPR008939">
    <property type="entry name" value="Lytic_TGlycosylase_superhlx_U"/>
</dbReference>
<keyword evidence="6" id="KW-1185">Reference proteome</keyword>
<dbReference type="Gene3D" id="1.10.530.10">
    <property type="match status" value="1"/>
</dbReference>
<evidence type="ECO:0000313" key="5">
    <source>
        <dbReference type="EMBL" id="MXP29105.1"/>
    </source>
</evidence>
<dbReference type="InterPro" id="IPR008258">
    <property type="entry name" value="Transglycosylase_SLT_dom_1"/>
</dbReference>
<comment type="similarity">
    <text evidence="1">Belongs to the transglycosylase Slt family.</text>
</comment>
<dbReference type="SUPFAM" id="SSF48435">
    <property type="entry name" value="Bacterial muramidases"/>
    <property type="match status" value="1"/>
</dbReference>
<reference evidence="5 6" key="1">
    <citation type="submission" date="2019-12" db="EMBL/GenBank/DDBJ databases">
        <title>Genomic-based taxomic classification of the family Erythrobacteraceae.</title>
        <authorList>
            <person name="Xu L."/>
        </authorList>
    </citation>
    <scope>NUCLEOTIDE SEQUENCE [LARGE SCALE GENOMIC DNA]</scope>
    <source>
        <strain evidence="5 6">KEMB 9005-328</strain>
    </source>
</reference>
<dbReference type="PANTHER" id="PTHR37423">
    <property type="entry name" value="SOLUBLE LYTIC MUREIN TRANSGLYCOSYLASE-RELATED"/>
    <property type="match status" value="1"/>
</dbReference>
<evidence type="ECO:0000256" key="3">
    <source>
        <dbReference type="ARBA" id="ARBA00022729"/>
    </source>
</evidence>
<protein>
    <submittedName>
        <fullName evidence="5">Transglycosylase SLT domain-containing protein</fullName>
    </submittedName>
</protein>
<gene>
    <name evidence="5" type="ORF">GRI58_09750</name>
</gene>
<dbReference type="GO" id="GO:0042597">
    <property type="term" value="C:periplasmic space"/>
    <property type="evidence" value="ECO:0007669"/>
    <property type="project" value="InterPro"/>
</dbReference>
<sequence length="604" mass="65462">MASAIARWEQLVASSSLSFNDYASFITQYPGFPRQETLQRRAEAALDSEAPSPQTLVAFFDKFPPLTNSARARYALALGTLARPGAASVARDAWRGGTMSGPSEAYVLGLYGQQFTQQDQDARMNALLWQGDTVGAARQIARVSPDKRATFMARLSLAQGQDPAANGLIVPADATSDPGYIYNLARYDRSSGNLSDAVTLLATRPKFASLPLDPQALVGEMLRVARGAGDAQAVQIAAKVDELFAPGADLTQQPYRLRDDYTSLMWLGGTKALWNLGDGARAAPLFYRYGAAAQTTQTRSKGFYWAGIAAQRAGDRAAATKYLAMAADYPERFYGQLALKQLGHPMPSLANNDPVIPSPQQTAAFNAAPLTKAVREVARDAPWKTGIQFYKAIAENASTPEQMALVSTLARQIGRRDLAVILADQAGSQGFDEFVAQGYPVVDIPPGANWTMVHAIARQESQFADNAISHAGARGLMQLMPRTAQEQAGKLGITYLSADLIRSPSTNLQLGDAYFARMMDYYGGSYPLAVAAYNAGPGNVNKWLAANGDPRTGSVPWVKWIEEIPIYETKNYVQRVIENAADYEQLYPGKLNGRSPRTVSDFLR</sequence>
<dbReference type="Pfam" id="PF01464">
    <property type="entry name" value="SLT"/>
    <property type="match status" value="1"/>
</dbReference>
<feature type="domain" description="Transglycosylase SLT" evidence="4">
    <location>
        <begin position="448"/>
        <end position="549"/>
    </location>
</feature>
<name>A0A845AJR7_9SPHN</name>
<dbReference type="AlphaFoldDB" id="A0A845AJR7"/>
<keyword evidence="3" id="KW-0732">Signal</keyword>
<evidence type="ECO:0000256" key="1">
    <source>
        <dbReference type="ARBA" id="ARBA00007734"/>
    </source>
</evidence>
<dbReference type="InterPro" id="IPR023346">
    <property type="entry name" value="Lysozyme-like_dom_sf"/>
</dbReference>
<comment type="caution">
    <text evidence="5">The sequence shown here is derived from an EMBL/GenBank/DDBJ whole genome shotgun (WGS) entry which is preliminary data.</text>
</comment>
<evidence type="ECO:0000256" key="2">
    <source>
        <dbReference type="ARBA" id="ARBA00009387"/>
    </source>
</evidence>